<reference evidence="8 11" key="1">
    <citation type="submission" date="2014-12" db="EMBL/GenBank/DDBJ databases">
        <title>Draft genome sequences of 10 type strains of Lactococcus.</title>
        <authorList>
            <person name="Sun Z."/>
            <person name="Zhong Z."/>
            <person name="Liu W."/>
            <person name="Zhang W."/>
            <person name="Zhang H."/>
        </authorList>
    </citation>
    <scope>NUCLEOTIDE SEQUENCE [LARGE SCALE GENOMIC DNA]</scope>
    <source>
        <strain evidence="8 11">DSM 22330</strain>
    </source>
</reference>
<dbReference type="GO" id="GO:0006166">
    <property type="term" value="P:purine ribonucleoside salvage"/>
    <property type="evidence" value="ECO:0007669"/>
    <property type="project" value="UniProtKB-KW"/>
</dbReference>
<evidence type="ECO:0000256" key="2">
    <source>
        <dbReference type="ARBA" id="ARBA00022676"/>
    </source>
</evidence>
<dbReference type="Pfam" id="PF00156">
    <property type="entry name" value="Pribosyltran"/>
    <property type="match status" value="1"/>
</dbReference>
<comment type="subunit">
    <text evidence="5">Homodimer.</text>
</comment>
<evidence type="ECO:0000256" key="6">
    <source>
        <dbReference type="NCBIfam" id="TIGR01744"/>
    </source>
</evidence>
<evidence type="ECO:0000313" key="11">
    <source>
        <dbReference type="Proteomes" id="UP000218979"/>
    </source>
</evidence>
<feature type="binding site" evidence="5">
    <location>
        <position position="27"/>
    </location>
    <ligand>
        <name>xanthine</name>
        <dbReference type="ChEBI" id="CHEBI:17712"/>
    </ligand>
</feature>
<evidence type="ECO:0000259" key="7">
    <source>
        <dbReference type="Pfam" id="PF00156"/>
    </source>
</evidence>
<proteinExistence type="inferred from homology"/>
<dbReference type="STRING" id="1122154.SAMN02746068_00554"/>
<dbReference type="NCBIfam" id="TIGR01744">
    <property type="entry name" value="XPRTase"/>
    <property type="match status" value="1"/>
</dbReference>
<gene>
    <name evidence="5" type="primary">xpt</name>
    <name evidence="8" type="ORF">RR45_GL000388</name>
    <name evidence="9" type="ORF">SAMN02746068_00554</name>
</gene>
<comment type="pathway">
    <text evidence="5">Purine metabolism; XMP biosynthesis via salvage pathway; XMP from xanthine: step 1/1.</text>
</comment>
<keyword evidence="3 5" id="KW-0808">Transferase</keyword>
<comment type="similarity">
    <text evidence="5">Belongs to the purine/pyrimidine phosphoribosyltransferase family. Xpt subfamily.</text>
</comment>
<feature type="binding site" evidence="5">
    <location>
        <position position="156"/>
    </location>
    <ligand>
        <name>xanthine</name>
        <dbReference type="ChEBI" id="CHEBI:17712"/>
    </ligand>
</feature>
<feature type="binding site" evidence="5">
    <location>
        <begin position="128"/>
        <end position="132"/>
    </location>
    <ligand>
        <name>5-phospho-alpha-D-ribose 1-diphosphate</name>
        <dbReference type="ChEBI" id="CHEBI:58017"/>
    </ligand>
</feature>
<dbReference type="InterPro" id="IPR000836">
    <property type="entry name" value="PRTase_dom"/>
</dbReference>
<dbReference type="SUPFAM" id="SSF53271">
    <property type="entry name" value="PRTase-like"/>
    <property type="match status" value="1"/>
</dbReference>
<evidence type="ECO:0000313" key="9">
    <source>
        <dbReference type="EMBL" id="SFZ72057.1"/>
    </source>
</evidence>
<comment type="catalytic activity">
    <reaction evidence="5">
        <text>XMP + diphosphate = xanthine + 5-phospho-alpha-D-ribose 1-diphosphate</text>
        <dbReference type="Rhea" id="RHEA:10800"/>
        <dbReference type="ChEBI" id="CHEBI:17712"/>
        <dbReference type="ChEBI" id="CHEBI:33019"/>
        <dbReference type="ChEBI" id="CHEBI:57464"/>
        <dbReference type="ChEBI" id="CHEBI:58017"/>
        <dbReference type="EC" id="2.4.2.22"/>
    </reaction>
</comment>
<feature type="domain" description="Phosphoribosyltransferase" evidence="7">
    <location>
        <begin position="32"/>
        <end position="157"/>
    </location>
</feature>
<evidence type="ECO:0000313" key="8">
    <source>
        <dbReference type="EMBL" id="PCS02875.1"/>
    </source>
</evidence>
<dbReference type="GO" id="GO:0032265">
    <property type="term" value="P:XMP salvage"/>
    <property type="evidence" value="ECO:0007669"/>
    <property type="project" value="UniProtKB-UniRule"/>
</dbReference>
<keyword evidence="4 5" id="KW-0660">Purine salvage</keyword>
<dbReference type="GO" id="GO:0046110">
    <property type="term" value="P:xanthine metabolic process"/>
    <property type="evidence" value="ECO:0007669"/>
    <property type="project" value="UniProtKB-UniRule"/>
</dbReference>
<comment type="subcellular location">
    <subcellularLocation>
        <location evidence="5">Cytoplasm</location>
    </subcellularLocation>
</comment>
<dbReference type="OrthoDB" id="9790678at2"/>
<dbReference type="RefSeq" id="WP_031366659.1">
    <property type="nucleotide sequence ID" value="NZ_FPKS01000002.1"/>
</dbReference>
<keyword evidence="1 5" id="KW-0963">Cytoplasm</keyword>
<dbReference type="InterPro" id="IPR050118">
    <property type="entry name" value="Pur/Pyrimidine_PRTase"/>
</dbReference>
<dbReference type="InterPro" id="IPR029057">
    <property type="entry name" value="PRTase-like"/>
</dbReference>
<dbReference type="HAMAP" id="MF_01184">
    <property type="entry name" value="XPRTase"/>
    <property type="match status" value="1"/>
</dbReference>
<evidence type="ECO:0000256" key="3">
    <source>
        <dbReference type="ARBA" id="ARBA00022679"/>
    </source>
</evidence>
<dbReference type="GO" id="GO:0005737">
    <property type="term" value="C:cytoplasm"/>
    <property type="evidence" value="ECO:0007669"/>
    <property type="project" value="UniProtKB-SubCell"/>
</dbReference>
<dbReference type="CDD" id="cd06223">
    <property type="entry name" value="PRTases_typeI"/>
    <property type="match status" value="1"/>
</dbReference>
<name>A0A1K2H6K9_9LACT</name>
<dbReference type="Gene3D" id="3.40.50.2020">
    <property type="match status" value="1"/>
</dbReference>
<dbReference type="EC" id="2.4.2.22" evidence="5 6"/>
<dbReference type="PANTHER" id="PTHR43864:SF1">
    <property type="entry name" value="XANTHINE PHOSPHORIBOSYLTRANSFERASE"/>
    <property type="match status" value="1"/>
</dbReference>
<dbReference type="EMBL" id="FPKS01000002">
    <property type="protein sequence ID" value="SFZ72057.1"/>
    <property type="molecule type" value="Genomic_DNA"/>
</dbReference>
<keyword evidence="11" id="KW-1185">Reference proteome</keyword>
<dbReference type="Proteomes" id="UP000218979">
    <property type="component" value="Unassembled WGS sequence"/>
</dbReference>
<evidence type="ECO:0000313" key="10">
    <source>
        <dbReference type="Proteomes" id="UP000185655"/>
    </source>
</evidence>
<dbReference type="GO" id="GO:0000310">
    <property type="term" value="F:xanthine phosphoribosyltransferase activity"/>
    <property type="evidence" value="ECO:0007669"/>
    <property type="project" value="UniProtKB-UniRule"/>
</dbReference>
<evidence type="ECO:0000256" key="1">
    <source>
        <dbReference type="ARBA" id="ARBA00022490"/>
    </source>
</evidence>
<dbReference type="EMBL" id="JXJT01000012">
    <property type="protein sequence ID" value="PCS02875.1"/>
    <property type="molecule type" value="Genomic_DNA"/>
</dbReference>
<protein>
    <recommendedName>
        <fullName evidence="5 6">Xanthine phosphoribosyltransferase</fullName>
        <shortName evidence="5">XPRTase</shortName>
        <ecNumber evidence="5 6">2.4.2.22</ecNumber>
    </recommendedName>
</protein>
<accession>A0A1K2H6K9</accession>
<comment type="function">
    <text evidence="5">Converts the preformed base xanthine, a product of nucleic acid breakdown, to xanthosine 5'-monophosphate (XMP), so it can be reused for RNA or DNA synthesis.</text>
</comment>
<dbReference type="AlphaFoldDB" id="A0A1K2H6K9"/>
<sequence length="193" mass="20840">MEALISRIKHDGTVLGDDILKVDSFLTHQVDPKLMRQIGQAFAQKFSDSGITKVVTIEASGNVPAAYVAEELNIPMIFAKKAKNVTMNDELLTAEVYSFTKKITSTVQISRKFLSENDKVLIIDDFLANGQAALGLITILKEAGAQIAGVGIVIEKSFQTGRTLVEETGIPVVSLARIAGFEQGQVVFAEADL</sequence>
<reference evidence="9 10" key="2">
    <citation type="submission" date="2016-11" db="EMBL/GenBank/DDBJ databases">
        <authorList>
            <person name="Jaros S."/>
            <person name="Januszkiewicz K."/>
            <person name="Wedrychowicz H."/>
        </authorList>
    </citation>
    <scope>NUCLEOTIDE SEQUENCE [LARGE SCALE GENOMIC DNA]</scope>
    <source>
        <strain evidence="9 10">DSM 22330</strain>
    </source>
</reference>
<evidence type="ECO:0000256" key="4">
    <source>
        <dbReference type="ARBA" id="ARBA00022726"/>
    </source>
</evidence>
<keyword evidence="2 5" id="KW-0328">Glycosyltransferase</keyword>
<dbReference type="InterPro" id="IPR010079">
    <property type="entry name" value="Xanthine_PRibTrfase"/>
</dbReference>
<dbReference type="PANTHER" id="PTHR43864">
    <property type="entry name" value="HYPOXANTHINE/GUANINE PHOSPHORIBOSYLTRANSFERASE"/>
    <property type="match status" value="1"/>
</dbReference>
<dbReference type="NCBIfam" id="NF006671">
    <property type="entry name" value="PRK09219.1"/>
    <property type="match status" value="1"/>
</dbReference>
<dbReference type="Proteomes" id="UP000185655">
    <property type="component" value="Unassembled WGS sequence"/>
</dbReference>
<evidence type="ECO:0000256" key="5">
    <source>
        <dbReference type="HAMAP-Rule" id="MF_01184"/>
    </source>
</evidence>
<organism evidence="9 10">
    <name type="scientific">Pseudolactococcus chungangensis CAU 28 = DSM 22330</name>
    <dbReference type="NCBI Taxonomy" id="1122154"/>
    <lineage>
        <taxon>Bacteria</taxon>
        <taxon>Bacillati</taxon>
        <taxon>Bacillota</taxon>
        <taxon>Bacilli</taxon>
        <taxon>Lactobacillales</taxon>
        <taxon>Streptococcaceae</taxon>
        <taxon>Pseudolactococcus</taxon>
    </lineage>
</organism>
<dbReference type="UniPathway" id="UPA00602">
    <property type="reaction ID" value="UER00658"/>
</dbReference>
<feature type="binding site" evidence="5">
    <location>
        <position position="20"/>
    </location>
    <ligand>
        <name>xanthine</name>
        <dbReference type="ChEBI" id="CHEBI:17712"/>
    </ligand>
</feature>